<dbReference type="InterPro" id="IPR036286">
    <property type="entry name" value="LexA/Signal_pep-like_sf"/>
</dbReference>
<feature type="domain" description="Peptidase S26" evidence="1">
    <location>
        <begin position="4"/>
        <end position="64"/>
    </location>
</feature>
<name>A0ABD3ELB3_9LAMI</name>
<dbReference type="SUPFAM" id="SSF51306">
    <property type="entry name" value="LexA/Signal peptidase"/>
    <property type="match status" value="1"/>
</dbReference>
<dbReference type="InterPro" id="IPR000223">
    <property type="entry name" value="Pept_S26A_signal_pept_1"/>
</dbReference>
<evidence type="ECO:0000259" key="1">
    <source>
        <dbReference type="Pfam" id="PF10502"/>
    </source>
</evidence>
<dbReference type="PANTHER" id="PTHR43390:SF2">
    <property type="entry name" value="THYLAKOIDAL PROCESSING PEPTIDASE 2, CHLOROPLASTIC-RELATED"/>
    <property type="match status" value="1"/>
</dbReference>
<gene>
    <name evidence="2" type="primary">PLSP1_1</name>
    <name evidence="2" type="ORF">CASFOL_001001</name>
</gene>
<dbReference type="InterPro" id="IPR019533">
    <property type="entry name" value="Peptidase_S26"/>
</dbReference>
<reference evidence="3" key="1">
    <citation type="journal article" date="2024" name="IScience">
        <title>Strigolactones Initiate the Formation of Haustorium-like Structures in Castilleja.</title>
        <authorList>
            <person name="Buerger M."/>
            <person name="Peterson D."/>
            <person name="Chory J."/>
        </authorList>
    </citation>
    <scope>NUCLEOTIDE SEQUENCE [LARGE SCALE GENOMIC DNA]</scope>
</reference>
<dbReference type="Gene3D" id="2.10.109.10">
    <property type="entry name" value="Umud Fragment, subunit A"/>
    <property type="match status" value="1"/>
</dbReference>
<dbReference type="AlphaFoldDB" id="A0ABD3ELB3"/>
<keyword evidence="3" id="KW-1185">Reference proteome</keyword>
<evidence type="ECO:0000313" key="2">
    <source>
        <dbReference type="EMBL" id="KAL3655215.1"/>
    </source>
</evidence>
<dbReference type="Proteomes" id="UP001632038">
    <property type="component" value="Unassembled WGS sequence"/>
</dbReference>
<evidence type="ECO:0000313" key="3">
    <source>
        <dbReference type="Proteomes" id="UP001632038"/>
    </source>
</evidence>
<dbReference type="PANTHER" id="PTHR43390">
    <property type="entry name" value="SIGNAL PEPTIDASE I"/>
    <property type="match status" value="1"/>
</dbReference>
<comment type="caution">
    <text evidence="2">The sequence shown here is derived from an EMBL/GenBank/DDBJ whole genome shotgun (WGS) entry which is preliminary data.</text>
</comment>
<protein>
    <submittedName>
        <fullName evidence="2">Chloroplast processing peptidase</fullName>
        <ecNumber evidence="2">3.4.21.89</ecNumber>
    </submittedName>
</protein>
<proteinExistence type="predicted"/>
<dbReference type="Pfam" id="PF10502">
    <property type="entry name" value="Peptidase_S26"/>
    <property type="match status" value="1"/>
</dbReference>
<keyword evidence="2" id="KW-0378">Hydrolase</keyword>
<dbReference type="GO" id="GO:0009003">
    <property type="term" value="F:signal peptidase activity"/>
    <property type="evidence" value="ECO:0007669"/>
    <property type="project" value="UniProtKB-EC"/>
</dbReference>
<dbReference type="EC" id="3.4.21.89" evidence="2"/>
<dbReference type="EMBL" id="JAVIJP010000002">
    <property type="protein sequence ID" value="KAL3655215.1"/>
    <property type="molecule type" value="Genomic_DNA"/>
</dbReference>
<accession>A0ABD3ELB3</accession>
<sequence length="103" mass="11778">MASQDIVIFKAPSILQEIGFSYSDVFIKRIVAEAGDYVEVRNDKLFVNGIAQDEDFILEPLDYEMDPLAVDVKQLSSLNRDDIKKICGKSFPQWISFPVYEQI</sequence>
<organism evidence="2 3">
    <name type="scientific">Castilleja foliolosa</name>
    <dbReference type="NCBI Taxonomy" id="1961234"/>
    <lineage>
        <taxon>Eukaryota</taxon>
        <taxon>Viridiplantae</taxon>
        <taxon>Streptophyta</taxon>
        <taxon>Embryophyta</taxon>
        <taxon>Tracheophyta</taxon>
        <taxon>Spermatophyta</taxon>
        <taxon>Magnoliopsida</taxon>
        <taxon>eudicotyledons</taxon>
        <taxon>Gunneridae</taxon>
        <taxon>Pentapetalae</taxon>
        <taxon>asterids</taxon>
        <taxon>lamiids</taxon>
        <taxon>Lamiales</taxon>
        <taxon>Orobanchaceae</taxon>
        <taxon>Pedicularideae</taxon>
        <taxon>Castillejinae</taxon>
        <taxon>Castilleja</taxon>
    </lineage>
</organism>